<comment type="caution">
    <text evidence="3">The sequence shown here is derived from an EMBL/GenBank/DDBJ whole genome shotgun (WGS) entry which is preliminary data.</text>
</comment>
<dbReference type="InterPro" id="IPR007110">
    <property type="entry name" value="Ig-like_dom"/>
</dbReference>
<protein>
    <submittedName>
        <fullName evidence="3">IGHG2 protein</fullName>
    </submittedName>
</protein>
<sequence>AVALVDLHGHLHPFYDVTGKRLAPSVYLMPPPREELGGNQGTASLTCLVRGFYPEDISVEWQKN</sequence>
<evidence type="ECO:0000313" key="3">
    <source>
        <dbReference type="EMBL" id="NXQ90206.1"/>
    </source>
</evidence>
<feature type="domain" description="Ig-like" evidence="2">
    <location>
        <begin position="24"/>
        <end position="64"/>
    </location>
</feature>
<dbReference type="PROSITE" id="PS50835">
    <property type="entry name" value="IG_LIKE"/>
    <property type="match status" value="1"/>
</dbReference>
<dbReference type="InterPro" id="IPR003597">
    <property type="entry name" value="Ig_C1-set"/>
</dbReference>
<dbReference type="Pfam" id="PF07654">
    <property type="entry name" value="C1-set"/>
    <property type="match status" value="1"/>
</dbReference>
<dbReference type="SUPFAM" id="SSF48726">
    <property type="entry name" value="Immunoglobulin"/>
    <property type="match status" value="1"/>
</dbReference>
<keyword evidence="4" id="KW-1185">Reference proteome</keyword>
<reference evidence="3 4" key="1">
    <citation type="submission" date="2019-09" db="EMBL/GenBank/DDBJ databases">
        <title>Bird 10,000 Genomes (B10K) Project - Family phase.</title>
        <authorList>
            <person name="Zhang G."/>
        </authorList>
    </citation>
    <scope>NUCLEOTIDE SEQUENCE [LARGE SCALE GENOMIC DNA]</scope>
    <source>
        <strain evidence="3">B10K-DU-001-56</strain>
        <tissue evidence="3">Muscle</tissue>
    </source>
</reference>
<evidence type="ECO:0000313" key="4">
    <source>
        <dbReference type="Proteomes" id="UP000567826"/>
    </source>
</evidence>
<dbReference type="Gene3D" id="2.60.40.10">
    <property type="entry name" value="Immunoglobulins"/>
    <property type="match status" value="1"/>
</dbReference>
<accession>A0A7L2GU04</accession>
<dbReference type="Proteomes" id="UP000567826">
    <property type="component" value="Unassembled WGS sequence"/>
</dbReference>
<evidence type="ECO:0000256" key="1">
    <source>
        <dbReference type="ARBA" id="ARBA00023319"/>
    </source>
</evidence>
<gene>
    <name evidence="3" type="primary">Ighg2</name>
    <name evidence="3" type="ORF">NYCGRA_R15702</name>
</gene>
<keyword evidence="1" id="KW-0393">Immunoglobulin domain</keyword>
<dbReference type="InterPro" id="IPR036179">
    <property type="entry name" value="Ig-like_dom_sf"/>
</dbReference>
<evidence type="ECO:0000259" key="2">
    <source>
        <dbReference type="PROSITE" id="PS50835"/>
    </source>
</evidence>
<dbReference type="PANTHER" id="PTHR23411">
    <property type="entry name" value="TAPASIN"/>
    <property type="match status" value="1"/>
</dbReference>
<proteinExistence type="predicted"/>
<dbReference type="EMBL" id="VWYG01021906">
    <property type="protein sequence ID" value="NXQ90206.1"/>
    <property type="molecule type" value="Genomic_DNA"/>
</dbReference>
<dbReference type="OrthoDB" id="8694217at2759"/>
<feature type="non-terminal residue" evidence="3">
    <location>
        <position position="64"/>
    </location>
</feature>
<organism evidence="3 4">
    <name type="scientific">Nyctibius grandis</name>
    <name type="common">Great potoo</name>
    <dbReference type="NCBI Taxonomy" id="48427"/>
    <lineage>
        <taxon>Eukaryota</taxon>
        <taxon>Metazoa</taxon>
        <taxon>Chordata</taxon>
        <taxon>Craniata</taxon>
        <taxon>Vertebrata</taxon>
        <taxon>Euteleostomi</taxon>
        <taxon>Archelosauria</taxon>
        <taxon>Archosauria</taxon>
        <taxon>Dinosauria</taxon>
        <taxon>Saurischia</taxon>
        <taxon>Theropoda</taxon>
        <taxon>Coelurosauria</taxon>
        <taxon>Aves</taxon>
        <taxon>Neognathae</taxon>
        <taxon>Neoaves</taxon>
        <taxon>Strisores</taxon>
        <taxon>Caprimulgiformes</taxon>
        <taxon>Nyctibiidae</taxon>
        <taxon>Nyctibius</taxon>
    </lineage>
</organism>
<dbReference type="AlphaFoldDB" id="A0A7L2GU04"/>
<dbReference type="InterPro" id="IPR013783">
    <property type="entry name" value="Ig-like_fold"/>
</dbReference>
<dbReference type="InterPro" id="IPR050380">
    <property type="entry name" value="Immune_Resp_Modulators"/>
</dbReference>
<name>A0A7L2GU04_NYCGR</name>
<feature type="non-terminal residue" evidence="3">
    <location>
        <position position="1"/>
    </location>
</feature>